<name>A0A7S7RND9_9BACT</name>
<dbReference type="AlphaFoldDB" id="A0A7S7RND9"/>
<sequence>METIALFGGSFDPPHVGHEAIVKALINFKDVEKIIVMPTFLNPFKSKFYAPSSLRLKWLKEIFSDYKNVEISSYEVDQAKAVPTIETVKYLLKSYKKIYLVIGADNLASLNMWHRYDELKELVTFVVVPRDGIEISPNFLRLDVDKKISSTRLRERVELSELPKTSAEEIYKYYKENNCKTE</sequence>
<evidence type="ECO:0000256" key="1">
    <source>
        <dbReference type="ARBA" id="ARBA00002324"/>
    </source>
</evidence>
<evidence type="ECO:0000256" key="6">
    <source>
        <dbReference type="ARBA" id="ARBA00022695"/>
    </source>
</evidence>
<evidence type="ECO:0000256" key="2">
    <source>
        <dbReference type="ARBA" id="ARBA00005019"/>
    </source>
</evidence>
<dbReference type="SUPFAM" id="SSF52374">
    <property type="entry name" value="Nucleotidylyl transferase"/>
    <property type="match status" value="1"/>
</dbReference>
<dbReference type="GO" id="GO:0005524">
    <property type="term" value="F:ATP binding"/>
    <property type="evidence" value="ECO:0007669"/>
    <property type="project" value="UniProtKB-KW"/>
</dbReference>
<dbReference type="GO" id="GO:0009435">
    <property type="term" value="P:NAD+ biosynthetic process"/>
    <property type="evidence" value="ECO:0007669"/>
    <property type="project" value="UniProtKB-UniRule"/>
</dbReference>
<dbReference type="GO" id="GO:0004515">
    <property type="term" value="F:nicotinate-nucleotide adenylyltransferase activity"/>
    <property type="evidence" value="ECO:0007669"/>
    <property type="project" value="UniProtKB-UniRule"/>
</dbReference>
<keyword evidence="5 11" id="KW-0808">Transferase</keyword>
<comment type="function">
    <text evidence="1 11">Catalyzes the reversible adenylation of nicotinate mononucleotide (NaMN) to nicotinic acid adenine dinucleotide (NaAD).</text>
</comment>
<keyword evidence="4 11" id="KW-0662">Pyridine nucleotide biosynthesis</keyword>
<evidence type="ECO:0000256" key="10">
    <source>
        <dbReference type="ARBA" id="ARBA00048721"/>
    </source>
</evidence>
<evidence type="ECO:0000256" key="9">
    <source>
        <dbReference type="ARBA" id="ARBA00023027"/>
    </source>
</evidence>
<comment type="catalytic activity">
    <reaction evidence="10 11">
        <text>nicotinate beta-D-ribonucleotide + ATP + H(+) = deamido-NAD(+) + diphosphate</text>
        <dbReference type="Rhea" id="RHEA:22860"/>
        <dbReference type="ChEBI" id="CHEBI:15378"/>
        <dbReference type="ChEBI" id="CHEBI:30616"/>
        <dbReference type="ChEBI" id="CHEBI:33019"/>
        <dbReference type="ChEBI" id="CHEBI:57502"/>
        <dbReference type="ChEBI" id="CHEBI:58437"/>
        <dbReference type="EC" id="2.7.7.18"/>
    </reaction>
</comment>
<keyword evidence="8 11" id="KW-0067">ATP-binding</keyword>
<dbReference type="EC" id="2.7.7.18" evidence="11"/>
<comment type="pathway">
    <text evidence="2 11">Cofactor biosynthesis; NAD(+) biosynthesis; deamido-NAD(+) from nicotinate D-ribonucleotide: step 1/1.</text>
</comment>
<dbReference type="KEGG" id="sbal:HUE88_01710"/>
<dbReference type="PANTHER" id="PTHR39321:SF3">
    <property type="entry name" value="PHOSPHOPANTETHEINE ADENYLYLTRANSFERASE"/>
    <property type="match status" value="1"/>
</dbReference>
<gene>
    <name evidence="11 13" type="primary">nadD</name>
    <name evidence="13" type="ORF">HUE88_01710</name>
</gene>
<dbReference type="InterPro" id="IPR005248">
    <property type="entry name" value="NadD/NMNAT"/>
</dbReference>
<dbReference type="Pfam" id="PF01467">
    <property type="entry name" value="CTP_transf_like"/>
    <property type="match status" value="1"/>
</dbReference>
<keyword evidence="7 11" id="KW-0547">Nucleotide-binding</keyword>
<evidence type="ECO:0000259" key="12">
    <source>
        <dbReference type="Pfam" id="PF01467"/>
    </source>
</evidence>
<evidence type="ECO:0000256" key="11">
    <source>
        <dbReference type="HAMAP-Rule" id="MF_00244"/>
    </source>
</evidence>
<evidence type="ECO:0000313" key="14">
    <source>
        <dbReference type="Proteomes" id="UP000593994"/>
    </source>
</evidence>
<dbReference type="RefSeq" id="WP_194370495.1">
    <property type="nucleotide sequence ID" value="NZ_CP054492.1"/>
</dbReference>
<reference evidence="13 14" key="1">
    <citation type="submission" date="2020-05" db="EMBL/GenBank/DDBJ databases">
        <title>Sulfurimonas marisnigri, sp. nov., and Sulfurimonas baltica, sp. nov., manganese oxide reducing chemolithoautotrophs of the class Epsilonproteobacteria isolated from the pelagic redoxclines of the Black and Baltic Seas and emended description of the genus Sulfurimonas.</title>
        <authorList>
            <person name="Henkel J.V."/>
            <person name="Laudan C."/>
            <person name="Werner J."/>
            <person name="Neu T."/>
            <person name="Plewe S."/>
            <person name="Sproer C."/>
            <person name="Bunk B."/>
            <person name="Schulz-Vogt H.N."/>
        </authorList>
    </citation>
    <scope>NUCLEOTIDE SEQUENCE [LARGE SCALE GENOMIC DNA]</scope>
    <source>
        <strain evidence="13 14">GD2</strain>
    </source>
</reference>
<dbReference type="PANTHER" id="PTHR39321">
    <property type="entry name" value="NICOTINATE-NUCLEOTIDE ADENYLYLTRANSFERASE-RELATED"/>
    <property type="match status" value="1"/>
</dbReference>
<evidence type="ECO:0000256" key="7">
    <source>
        <dbReference type="ARBA" id="ARBA00022741"/>
    </source>
</evidence>
<feature type="domain" description="Cytidyltransferase-like" evidence="12">
    <location>
        <begin position="6"/>
        <end position="156"/>
    </location>
</feature>
<evidence type="ECO:0000256" key="8">
    <source>
        <dbReference type="ARBA" id="ARBA00022840"/>
    </source>
</evidence>
<dbReference type="InterPro" id="IPR014729">
    <property type="entry name" value="Rossmann-like_a/b/a_fold"/>
</dbReference>
<dbReference type="CDD" id="cd02165">
    <property type="entry name" value="NMNAT"/>
    <property type="match status" value="1"/>
</dbReference>
<keyword evidence="9 11" id="KW-0520">NAD</keyword>
<dbReference type="NCBIfam" id="TIGR00482">
    <property type="entry name" value="nicotinate (nicotinamide) nucleotide adenylyltransferase"/>
    <property type="match status" value="1"/>
</dbReference>
<dbReference type="Gene3D" id="3.40.50.620">
    <property type="entry name" value="HUPs"/>
    <property type="match status" value="1"/>
</dbReference>
<keyword evidence="14" id="KW-1185">Reference proteome</keyword>
<evidence type="ECO:0000256" key="3">
    <source>
        <dbReference type="ARBA" id="ARBA00009014"/>
    </source>
</evidence>
<comment type="similarity">
    <text evidence="3 11">Belongs to the NadD family.</text>
</comment>
<evidence type="ECO:0000313" key="13">
    <source>
        <dbReference type="EMBL" id="QOY52439.1"/>
    </source>
</evidence>
<dbReference type="HAMAP" id="MF_00244">
    <property type="entry name" value="NaMN_adenylyltr"/>
    <property type="match status" value="1"/>
</dbReference>
<accession>A0A7S7RND9</accession>
<keyword evidence="6 11" id="KW-0548">Nucleotidyltransferase</keyword>
<dbReference type="InterPro" id="IPR004821">
    <property type="entry name" value="Cyt_trans-like"/>
</dbReference>
<dbReference type="UniPathway" id="UPA00253">
    <property type="reaction ID" value="UER00332"/>
</dbReference>
<organism evidence="13 14">
    <name type="scientific">Candidatus Sulfurimonas baltica</name>
    <dbReference type="NCBI Taxonomy" id="2740404"/>
    <lineage>
        <taxon>Bacteria</taxon>
        <taxon>Pseudomonadati</taxon>
        <taxon>Campylobacterota</taxon>
        <taxon>Epsilonproteobacteria</taxon>
        <taxon>Campylobacterales</taxon>
        <taxon>Sulfurimonadaceae</taxon>
        <taxon>Sulfurimonas</taxon>
    </lineage>
</organism>
<evidence type="ECO:0000256" key="5">
    <source>
        <dbReference type="ARBA" id="ARBA00022679"/>
    </source>
</evidence>
<dbReference type="EMBL" id="CP054492">
    <property type="protein sequence ID" value="QOY52439.1"/>
    <property type="molecule type" value="Genomic_DNA"/>
</dbReference>
<protein>
    <recommendedName>
        <fullName evidence="11">Probable nicotinate-nucleotide adenylyltransferase</fullName>
        <ecNumber evidence="11">2.7.7.18</ecNumber>
    </recommendedName>
    <alternativeName>
        <fullName evidence="11">Deamido-NAD(+) diphosphorylase</fullName>
    </alternativeName>
    <alternativeName>
        <fullName evidence="11">Deamido-NAD(+) pyrophosphorylase</fullName>
    </alternativeName>
    <alternativeName>
        <fullName evidence="11">Nicotinate mononucleotide adenylyltransferase</fullName>
        <shortName evidence="11">NaMN adenylyltransferase</shortName>
    </alternativeName>
</protein>
<dbReference type="Proteomes" id="UP000593994">
    <property type="component" value="Chromosome"/>
</dbReference>
<proteinExistence type="inferred from homology"/>
<evidence type="ECO:0000256" key="4">
    <source>
        <dbReference type="ARBA" id="ARBA00022642"/>
    </source>
</evidence>